<name>A0A1I7XUF7_HETBA</name>
<dbReference type="AlphaFoldDB" id="A0A1I7XUF7"/>
<keyword evidence="1" id="KW-1185">Reference proteome</keyword>
<reference evidence="2" key="1">
    <citation type="submission" date="2016-11" db="UniProtKB">
        <authorList>
            <consortium name="WormBaseParasite"/>
        </authorList>
    </citation>
    <scope>IDENTIFICATION</scope>
</reference>
<organism evidence="1 2">
    <name type="scientific">Heterorhabditis bacteriophora</name>
    <name type="common">Entomopathogenic nematode worm</name>
    <dbReference type="NCBI Taxonomy" id="37862"/>
    <lineage>
        <taxon>Eukaryota</taxon>
        <taxon>Metazoa</taxon>
        <taxon>Ecdysozoa</taxon>
        <taxon>Nematoda</taxon>
        <taxon>Chromadorea</taxon>
        <taxon>Rhabditida</taxon>
        <taxon>Rhabditina</taxon>
        <taxon>Rhabditomorpha</taxon>
        <taxon>Strongyloidea</taxon>
        <taxon>Heterorhabditidae</taxon>
        <taxon>Heterorhabditis</taxon>
    </lineage>
</organism>
<protein>
    <submittedName>
        <fullName evidence="2">Transposase</fullName>
    </submittedName>
</protein>
<dbReference type="WBParaSite" id="Hba_21384">
    <property type="protein sequence ID" value="Hba_21384"/>
    <property type="gene ID" value="Hba_21384"/>
</dbReference>
<evidence type="ECO:0000313" key="1">
    <source>
        <dbReference type="Proteomes" id="UP000095283"/>
    </source>
</evidence>
<evidence type="ECO:0000313" key="2">
    <source>
        <dbReference type="WBParaSite" id="Hba_21384"/>
    </source>
</evidence>
<sequence length="60" mass="7049">MTRYVVEERENIHNTLPLFRNTDLPPYGYSTSVFNAFIDGYVKDEMINQSKDTRNSFPCI</sequence>
<proteinExistence type="predicted"/>
<accession>A0A1I7XUF7</accession>
<dbReference type="Proteomes" id="UP000095283">
    <property type="component" value="Unplaced"/>
</dbReference>